<feature type="domain" description="FHA" evidence="2">
    <location>
        <begin position="10"/>
        <end position="66"/>
    </location>
</feature>
<dbReference type="Gene3D" id="3.30.479.30">
    <property type="entry name" value="Band 7 domain"/>
    <property type="match status" value="1"/>
</dbReference>
<gene>
    <name evidence="3" type="ORF">S01H4_17004</name>
</gene>
<dbReference type="PROSITE" id="PS50006">
    <property type="entry name" value="FHA_DOMAIN"/>
    <property type="match status" value="1"/>
</dbReference>
<feature type="coiled-coil region" evidence="1">
    <location>
        <begin position="183"/>
        <end position="263"/>
    </location>
</feature>
<reference evidence="3" key="1">
    <citation type="journal article" date="2014" name="Front. Microbiol.">
        <title>High frequency of phylogenetically diverse reductive dehalogenase-homologous genes in deep subseafloor sedimentary metagenomes.</title>
        <authorList>
            <person name="Kawai M."/>
            <person name="Futagami T."/>
            <person name="Toyoda A."/>
            <person name="Takaki Y."/>
            <person name="Nishi S."/>
            <person name="Hori S."/>
            <person name="Arai W."/>
            <person name="Tsubouchi T."/>
            <person name="Morono Y."/>
            <person name="Uchiyama I."/>
            <person name="Ito T."/>
            <person name="Fujiyama A."/>
            <person name="Inagaki F."/>
            <person name="Takami H."/>
        </authorList>
    </citation>
    <scope>NUCLEOTIDE SEQUENCE</scope>
    <source>
        <strain evidence="3">Expedition CK06-06</strain>
    </source>
</reference>
<dbReference type="InterPro" id="IPR000253">
    <property type="entry name" value="FHA_dom"/>
</dbReference>
<accession>X0YQA2</accession>
<sequence>TYFAIPSWIPFFGRAIRIMDVTIKTIDLSQETIEKNQARYSVNSSTNFRITDVETAAETYINDSELNAMLENIIKSGVRNTTVKYDLIEARANKQDVETAIRKSIENNLGDWGLELKNFQLVDFLDTADSKIVSHISMRSEVEIEARTREQNAEKLKQAKIKEADADEKTKEREIKRDEVVGIKKENQKQKIAEQEKIAEEKRYAVVKVQTIKQAEIDKEKAEVVAKQHKEVAIIKARQDKEAEEIIKQQKKLEGEGDKLRAEEKAKGDAAPIREVGNAEAEIIKVKGLAEAEAKDKLQAALNKFKPEAIEALVAEKVVAKDEAVGVATAKALEQADVKLFSGGGVSGQEGFDLGQMVAAASVADDGTAHALRNKTSTPNDLGFGKGVAALGLEAAAKKLAEEEALKKLAEE</sequence>
<evidence type="ECO:0000259" key="2">
    <source>
        <dbReference type="PROSITE" id="PS50006"/>
    </source>
</evidence>
<keyword evidence="1" id="KW-0175">Coiled coil</keyword>
<organism evidence="3">
    <name type="scientific">marine sediment metagenome</name>
    <dbReference type="NCBI Taxonomy" id="412755"/>
    <lineage>
        <taxon>unclassified sequences</taxon>
        <taxon>metagenomes</taxon>
        <taxon>ecological metagenomes</taxon>
    </lineage>
</organism>
<dbReference type="Pfam" id="PF01145">
    <property type="entry name" value="Band_7"/>
    <property type="match status" value="1"/>
</dbReference>
<feature type="non-terminal residue" evidence="3">
    <location>
        <position position="1"/>
    </location>
</feature>
<evidence type="ECO:0000313" key="3">
    <source>
        <dbReference type="EMBL" id="GAG58439.1"/>
    </source>
</evidence>
<name>X0YQA2_9ZZZZ</name>
<dbReference type="AlphaFoldDB" id="X0YQA2"/>
<dbReference type="SUPFAM" id="SSF117892">
    <property type="entry name" value="Band 7/SPFH domain"/>
    <property type="match status" value="1"/>
</dbReference>
<proteinExistence type="predicted"/>
<comment type="caution">
    <text evidence="3">The sequence shown here is derived from an EMBL/GenBank/DDBJ whole genome shotgun (WGS) entry which is preliminary data.</text>
</comment>
<protein>
    <recommendedName>
        <fullName evidence="2">FHA domain-containing protein</fullName>
    </recommendedName>
</protein>
<dbReference type="EMBL" id="BART01007472">
    <property type="protein sequence ID" value="GAG58439.1"/>
    <property type="molecule type" value="Genomic_DNA"/>
</dbReference>
<dbReference type="InterPro" id="IPR001107">
    <property type="entry name" value="Band_7"/>
</dbReference>
<dbReference type="InterPro" id="IPR036013">
    <property type="entry name" value="Band_7/SPFH_dom_sf"/>
</dbReference>
<evidence type="ECO:0000256" key="1">
    <source>
        <dbReference type="SAM" id="Coils"/>
    </source>
</evidence>